<evidence type="ECO:0000313" key="6">
    <source>
        <dbReference type="EMBL" id="ALV26904.1"/>
    </source>
</evidence>
<dbReference type="eggNOG" id="COG4977">
    <property type="taxonomic scope" value="Bacteria"/>
</dbReference>
<dbReference type="PROSITE" id="PS00041">
    <property type="entry name" value="HTH_ARAC_FAMILY_1"/>
    <property type="match status" value="1"/>
</dbReference>
<keyword evidence="7" id="KW-1185">Reference proteome</keyword>
<dbReference type="Pfam" id="PF02311">
    <property type="entry name" value="AraC_binding"/>
    <property type="match status" value="1"/>
</dbReference>
<protein>
    <recommendedName>
        <fullName evidence="5">HTH araC/xylS-type domain-containing protein</fullName>
    </recommendedName>
</protein>
<accession>A0A0U3N218</accession>
<feature type="domain" description="HTH araC/xylS-type" evidence="5">
    <location>
        <begin position="176"/>
        <end position="274"/>
    </location>
</feature>
<keyword evidence="2" id="KW-0238">DNA-binding</keyword>
<evidence type="ECO:0000313" key="7">
    <source>
        <dbReference type="Proteomes" id="UP000064921"/>
    </source>
</evidence>
<dbReference type="PROSITE" id="PS01124">
    <property type="entry name" value="HTH_ARAC_FAMILY_2"/>
    <property type="match status" value="1"/>
</dbReference>
<evidence type="ECO:0000256" key="4">
    <source>
        <dbReference type="ARBA" id="ARBA00023163"/>
    </source>
</evidence>
<proteinExistence type="predicted"/>
<dbReference type="GO" id="GO:0043565">
    <property type="term" value="F:sequence-specific DNA binding"/>
    <property type="evidence" value="ECO:0007669"/>
    <property type="project" value="InterPro"/>
</dbReference>
<dbReference type="SUPFAM" id="SSF51215">
    <property type="entry name" value="Regulatory protein AraC"/>
    <property type="match status" value="1"/>
</dbReference>
<dbReference type="InterPro" id="IPR037923">
    <property type="entry name" value="HTH-like"/>
</dbReference>
<dbReference type="Gene3D" id="1.10.10.60">
    <property type="entry name" value="Homeodomain-like"/>
    <property type="match status" value="1"/>
</dbReference>
<keyword evidence="1" id="KW-0805">Transcription regulation</keyword>
<dbReference type="STRING" id="121719.APZ00_07270"/>
<dbReference type="Pfam" id="PF12833">
    <property type="entry name" value="HTH_18"/>
    <property type="match status" value="1"/>
</dbReference>
<dbReference type="Proteomes" id="UP000064921">
    <property type="component" value="Chromosome"/>
</dbReference>
<keyword evidence="3" id="KW-0010">Activator</keyword>
<dbReference type="AlphaFoldDB" id="A0A0U3N218"/>
<evidence type="ECO:0000256" key="2">
    <source>
        <dbReference type="ARBA" id="ARBA00023125"/>
    </source>
</evidence>
<dbReference type="InterPro" id="IPR050204">
    <property type="entry name" value="AraC_XylS_family_regulators"/>
</dbReference>
<dbReference type="InterPro" id="IPR009057">
    <property type="entry name" value="Homeodomain-like_sf"/>
</dbReference>
<dbReference type="PANTHER" id="PTHR46796">
    <property type="entry name" value="HTH-TYPE TRANSCRIPTIONAL ACTIVATOR RHAS-RELATED"/>
    <property type="match status" value="1"/>
</dbReference>
<dbReference type="InterPro" id="IPR018062">
    <property type="entry name" value="HTH_AraC-typ_CS"/>
</dbReference>
<dbReference type="SMART" id="SM00342">
    <property type="entry name" value="HTH_ARAC"/>
    <property type="match status" value="1"/>
</dbReference>
<dbReference type="PRINTS" id="PR00032">
    <property type="entry name" value="HTHARAC"/>
</dbReference>
<name>A0A0U3N218_9HYPH</name>
<dbReference type="InterPro" id="IPR003313">
    <property type="entry name" value="AraC-bd"/>
</dbReference>
<dbReference type="SUPFAM" id="SSF46689">
    <property type="entry name" value="Homeodomain-like"/>
    <property type="match status" value="2"/>
</dbReference>
<dbReference type="InterPro" id="IPR020449">
    <property type="entry name" value="Tscrpt_reg_AraC-type_HTH"/>
</dbReference>
<dbReference type="GO" id="GO:0003700">
    <property type="term" value="F:DNA-binding transcription factor activity"/>
    <property type="evidence" value="ECO:0007669"/>
    <property type="project" value="InterPro"/>
</dbReference>
<dbReference type="EMBL" id="CP013068">
    <property type="protein sequence ID" value="ALV26904.1"/>
    <property type="molecule type" value="Genomic_DNA"/>
</dbReference>
<evidence type="ECO:0000259" key="5">
    <source>
        <dbReference type="PROSITE" id="PS01124"/>
    </source>
</evidence>
<dbReference type="RefSeq" id="WP_058898515.1">
    <property type="nucleotide sequence ID" value="NZ_CP013068.1"/>
</dbReference>
<evidence type="ECO:0000256" key="3">
    <source>
        <dbReference type="ARBA" id="ARBA00023159"/>
    </source>
</evidence>
<dbReference type="PANTHER" id="PTHR46796:SF7">
    <property type="entry name" value="ARAC FAMILY TRANSCRIPTIONAL REGULATOR"/>
    <property type="match status" value="1"/>
</dbReference>
<reference evidence="6 7" key="1">
    <citation type="submission" date="2015-10" db="EMBL/GenBank/DDBJ databases">
        <title>The world's first case of liver abscess caused by Pannonibacter phragmitetus.</title>
        <authorList>
            <person name="Ming D."/>
            <person name="Wang M."/>
            <person name="Zhou Y."/>
            <person name="Jiang T."/>
            <person name="Hu S."/>
        </authorList>
    </citation>
    <scope>NUCLEOTIDE SEQUENCE [LARGE SCALE GENOMIC DNA]</scope>
    <source>
        <strain evidence="6 7">31801</strain>
    </source>
</reference>
<dbReference type="InterPro" id="IPR018060">
    <property type="entry name" value="HTH_AraC"/>
</dbReference>
<gene>
    <name evidence="6" type="ORF">APZ00_07270</name>
</gene>
<organism evidence="6 7">
    <name type="scientific">Pannonibacter phragmitetus</name>
    <dbReference type="NCBI Taxonomy" id="121719"/>
    <lineage>
        <taxon>Bacteria</taxon>
        <taxon>Pseudomonadati</taxon>
        <taxon>Pseudomonadota</taxon>
        <taxon>Alphaproteobacteria</taxon>
        <taxon>Hyphomicrobiales</taxon>
        <taxon>Stappiaceae</taxon>
        <taxon>Pannonibacter</taxon>
    </lineage>
</organism>
<keyword evidence="4" id="KW-0804">Transcription</keyword>
<dbReference type="KEGG" id="pphr:APZ00_07270"/>
<sequence length="277" mass="29968">MMDEREEIAFHTPGALAAVLPYALQAAGHGLALPGAEPTRKRYRDHVLLIATQGQGWIETGGATHAVLPGMVAWLDTSRPYAHGAAGEDRWRYYWMGLRGAGLDALHRVLDVPRQPLFLPEACRDMEAAFAAVLRLAQQGGPAVDALVNAQVALIVSQLAAGRPADEGRTQDPRIAALMERLRASLSHPWRIGDLAALTGLSPSQLFRAFRAAAGTTPMDFLRHERITAAKRALMESSGTVAEVAAACGYADPYHFSRDFRRLTGLPPARFRKGAGF</sequence>
<evidence type="ECO:0000256" key="1">
    <source>
        <dbReference type="ARBA" id="ARBA00023015"/>
    </source>
</evidence>